<gene>
    <name evidence="10" type="ORF">ACFFK0_07210</name>
</gene>
<keyword evidence="6 7" id="KW-0472">Membrane</keyword>
<dbReference type="Proteomes" id="UP001589776">
    <property type="component" value="Unassembled WGS sequence"/>
</dbReference>
<feature type="transmembrane region" description="Helical" evidence="7">
    <location>
        <begin position="138"/>
        <end position="156"/>
    </location>
</feature>
<feature type="transmembrane region" description="Helical" evidence="7">
    <location>
        <begin position="187"/>
        <end position="210"/>
    </location>
</feature>
<sequence>MTTPTSTAKHSAAPLQPQAVSGSGPKRKTALSRALSRYNAPFAGLLFISPWLVGFLLLQLWPILQSLYLSFTEYNLLDPARWTGWKNFRQISQDRLFYNSLKVTFTYVLTSVPLKLAAALFIAMLLNRAVRGIAVYRTIIYLPSLIGGSLAVAVLWRNIFGLDGFVNQITPLFGIAPKNWIGVPETALGTLVILTVWQFGSAMIIFLAGLKQIPGELYEATAVDGASKVRQFFAITLPMLSPVILFNLIMGVISSFQMFTSAFIITNGGPMNSTDVYALFLYKKAFGTFEMGYASALAWILLALVAAVTSLNFVLSKYWVFYESEGGAAK</sequence>
<evidence type="ECO:0000256" key="4">
    <source>
        <dbReference type="ARBA" id="ARBA00022692"/>
    </source>
</evidence>
<comment type="caution">
    <text evidence="10">The sequence shown here is derived from an EMBL/GenBank/DDBJ whole genome shotgun (WGS) entry which is preliminary data.</text>
</comment>
<dbReference type="InterPro" id="IPR000515">
    <property type="entry name" value="MetI-like"/>
</dbReference>
<reference evidence="10 11" key="1">
    <citation type="submission" date="2024-09" db="EMBL/GenBank/DDBJ databases">
        <authorList>
            <person name="Sun Q."/>
            <person name="Mori K."/>
        </authorList>
    </citation>
    <scope>NUCLEOTIDE SEQUENCE [LARGE SCALE GENOMIC DNA]</scope>
    <source>
        <strain evidence="10 11">CCM 7759</strain>
    </source>
</reference>
<accession>A0ABV6DHW5</accession>
<proteinExistence type="inferred from homology"/>
<dbReference type="EMBL" id="JBHLWN010000027">
    <property type="protein sequence ID" value="MFC0212248.1"/>
    <property type="molecule type" value="Genomic_DNA"/>
</dbReference>
<dbReference type="PROSITE" id="PS50928">
    <property type="entry name" value="ABC_TM1"/>
    <property type="match status" value="1"/>
</dbReference>
<dbReference type="PANTHER" id="PTHR30193:SF1">
    <property type="entry name" value="ABC TRANSPORTER PERMEASE PROTEIN YESP-RELATED"/>
    <property type="match status" value="1"/>
</dbReference>
<dbReference type="InterPro" id="IPR051393">
    <property type="entry name" value="ABC_transporter_permease"/>
</dbReference>
<evidence type="ECO:0000256" key="2">
    <source>
        <dbReference type="ARBA" id="ARBA00022448"/>
    </source>
</evidence>
<evidence type="ECO:0000256" key="6">
    <source>
        <dbReference type="ARBA" id="ARBA00023136"/>
    </source>
</evidence>
<evidence type="ECO:0000256" key="5">
    <source>
        <dbReference type="ARBA" id="ARBA00022989"/>
    </source>
</evidence>
<organism evidence="10 11">
    <name type="scientific">Paenibacillus chartarius</name>
    <dbReference type="NCBI Taxonomy" id="747481"/>
    <lineage>
        <taxon>Bacteria</taxon>
        <taxon>Bacillati</taxon>
        <taxon>Bacillota</taxon>
        <taxon>Bacilli</taxon>
        <taxon>Bacillales</taxon>
        <taxon>Paenibacillaceae</taxon>
        <taxon>Paenibacillus</taxon>
    </lineage>
</organism>
<dbReference type="Gene3D" id="1.10.3720.10">
    <property type="entry name" value="MetI-like"/>
    <property type="match status" value="1"/>
</dbReference>
<dbReference type="SUPFAM" id="SSF160964">
    <property type="entry name" value="MalF N-terminal region-like"/>
    <property type="match status" value="1"/>
</dbReference>
<keyword evidence="11" id="KW-1185">Reference proteome</keyword>
<evidence type="ECO:0000256" key="1">
    <source>
        <dbReference type="ARBA" id="ARBA00004651"/>
    </source>
</evidence>
<evidence type="ECO:0000313" key="11">
    <source>
        <dbReference type="Proteomes" id="UP001589776"/>
    </source>
</evidence>
<keyword evidence="4 7" id="KW-0812">Transmembrane</keyword>
<comment type="subcellular location">
    <subcellularLocation>
        <location evidence="1 7">Cell membrane</location>
        <topology evidence="1 7">Multi-pass membrane protein</topology>
    </subcellularLocation>
</comment>
<evidence type="ECO:0000256" key="7">
    <source>
        <dbReference type="RuleBase" id="RU363032"/>
    </source>
</evidence>
<feature type="transmembrane region" description="Helical" evidence="7">
    <location>
        <begin position="105"/>
        <end position="126"/>
    </location>
</feature>
<feature type="transmembrane region" description="Helical" evidence="7">
    <location>
        <begin position="231"/>
        <end position="253"/>
    </location>
</feature>
<protein>
    <submittedName>
        <fullName evidence="10">Carbohydrate ABC transporter permease</fullName>
    </submittedName>
</protein>
<evidence type="ECO:0000259" key="9">
    <source>
        <dbReference type="PROSITE" id="PS50928"/>
    </source>
</evidence>
<dbReference type="SUPFAM" id="SSF161098">
    <property type="entry name" value="MetI-like"/>
    <property type="match status" value="1"/>
</dbReference>
<dbReference type="CDD" id="cd06261">
    <property type="entry name" value="TM_PBP2"/>
    <property type="match status" value="1"/>
</dbReference>
<evidence type="ECO:0000313" key="10">
    <source>
        <dbReference type="EMBL" id="MFC0212248.1"/>
    </source>
</evidence>
<evidence type="ECO:0000256" key="3">
    <source>
        <dbReference type="ARBA" id="ARBA00022475"/>
    </source>
</evidence>
<keyword evidence="5 7" id="KW-1133">Transmembrane helix</keyword>
<keyword evidence="2 7" id="KW-0813">Transport</keyword>
<evidence type="ECO:0000256" key="8">
    <source>
        <dbReference type="SAM" id="MobiDB-lite"/>
    </source>
</evidence>
<feature type="transmembrane region" description="Helical" evidence="7">
    <location>
        <begin position="294"/>
        <end position="315"/>
    </location>
</feature>
<comment type="similarity">
    <text evidence="7">Belongs to the binding-protein-dependent transport system permease family.</text>
</comment>
<feature type="domain" description="ABC transmembrane type-1" evidence="9">
    <location>
        <begin position="97"/>
        <end position="312"/>
    </location>
</feature>
<feature type="region of interest" description="Disordered" evidence="8">
    <location>
        <begin position="1"/>
        <end position="25"/>
    </location>
</feature>
<keyword evidence="3" id="KW-1003">Cell membrane</keyword>
<dbReference type="PANTHER" id="PTHR30193">
    <property type="entry name" value="ABC TRANSPORTER PERMEASE PROTEIN"/>
    <property type="match status" value="1"/>
</dbReference>
<dbReference type="RefSeq" id="WP_377469371.1">
    <property type="nucleotide sequence ID" value="NZ_JBHLWN010000027.1"/>
</dbReference>
<dbReference type="InterPro" id="IPR035906">
    <property type="entry name" value="MetI-like_sf"/>
</dbReference>
<name>A0ABV6DHW5_9BACL</name>
<dbReference type="Pfam" id="PF00528">
    <property type="entry name" value="BPD_transp_1"/>
    <property type="match status" value="1"/>
</dbReference>
<feature type="transmembrane region" description="Helical" evidence="7">
    <location>
        <begin position="42"/>
        <end position="64"/>
    </location>
</feature>